<evidence type="ECO:0008006" key="10">
    <source>
        <dbReference type="Google" id="ProtNLM"/>
    </source>
</evidence>
<dbReference type="OrthoDB" id="9771229at2"/>
<dbReference type="PANTHER" id="PTHR30636:SF3">
    <property type="entry name" value="UPF0701 PROTEIN YICC"/>
    <property type="match status" value="1"/>
</dbReference>
<dbReference type="AlphaFoldDB" id="A0A084CNC7"/>
<accession>A0A084CNC7</accession>
<feature type="domain" description="Endoribonuclease YicC-like C-terminal" evidence="7">
    <location>
        <begin position="172"/>
        <end position="288"/>
    </location>
</feature>
<comment type="similarity">
    <text evidence="5">Belongs to the YicC/YloC family.</text>
</comment>
<dbReference type="NCBIfam" id="TIGR00255">
    <property type="entry name" value="YicC/YloC family endoribonuclease"/>
    <property type="match status" value="1"/>
</dbReference>
<protein>
    <recommendedName>
        <fullName evidence="10">YicC family protein</fullName>
    </recommendedName>
</protein>
<dbReference type="EMBL" id="JGVK01000018">
    <property type="protein sequence ID" value="KEY91306.1"/>
    <property type="molecule type" value="Genomic_DNA"/>
</dbReference>
<proteinExistence type="inferred from homology"/>
<sequence>MIYSMTACAYKKIKGNWGTATWEIRSVNQRYLEIRFRIPEEFHNLEPSLRQRFRRNLARGKIECSLHFEVDPALKEKFTINELLAKQVINTANQVMKLSGKKVRLDPFQVLNWPGVIEIPKRNMDDMNQELLNTFDDLLNEFIQTRAQEGNNIEVLIKQRLIAITEQLFKIRTCMPKILEWQRKRLLNKFQEVEIELESTRAEQELLLLAQKSDVSEELDRLDFHVEETNNIIKKGGVVGRRLDFMMQEFNRESNTLASKSISTDVTSSSITLKVLIEQIREQIQNIE</sequence>
<keyword evidence="9" id="KW-1185">Reference proteome</keyword>
<dbReference type="eggNOG" id="COG1561">
    <property type="taxonomic scope" value="Bacteria"/>
</dbReference>
<dbReference type="InterPro" id="IPR013551">
    <property type="entry name" value="YicC-like_C"/>
</dbReference>
<keyword evidence="2" id="KW-0540">Nuclease</keyword>
<feature type="domain" description="Endoribonuclease YicC-like N-terminal" evidence="6">
    <location>
        <begin position="2"/>
        <end position="154"/>
    </location>
</feature>
<evidence type="ECO:0000313" key="9">
    <source>
        <dbReference type="Proteomes" id="UP000053784"/>
    </source>
</evidence>
<evidence type="ECO:0000256" key="1">
    <source>
        <dbReference type="ARBA" id="ARBA00001968"/>
    </source>
</evidence>
<evidence type="ECO:0000259" key="6">
    <source>
        <dbReference type="Pfam" id="PF03755"/>
    </source>
</evidence>
<dbReference type="InterPro" id="IPR013527">
    <property type="entry name" value="YicC-like_N"/>
</dbReference>
<comment type="caution">
    <text evidence="8">The sequence shown here is derived from an EMBL/GenBank/DDBJ whole genome shotgun (WGS) entry which is preliminary data.</text>
</comment>
<dbReference type="STRING" id="1179155.CF67_25029"/>
<dbReference type="Pfam" id="PF08340">
    <property type="entry name" value="YicC-like_C"/>
    <property type="match status" value="1"/>
</dbReference>
<evidence type="ECO:0000256" key="3">
    <source>
        <dbReference type="ARBA" id="ARBA00022759"/>
    </source>
</evidence>
<evidence type="ECO:0000256" key="4">
    <source>
        <dbReference type="ARBA" id="ARBA00022801"/>
    </source>
</evidence>
<comment type="cofactor">
    <cofactor evidence="1">
        <name>a divalent metal cation</name>
        <dbReference type="ChEBI" id="CHEBI:60240"/>
    </cofactor>
</comment>
<reference evidence="8 9" key="1">
    <citation type="submission" date="2014-03" db="EMBL/GenBank/DDBJ databases">
        <title>Selection and divergence in the genomes of co-occurring obligate luminous symbionts with specific hosts.</title>
        <authorList>
            <person name="Hendry T.A."/>
            <person name="de Wet J.R."/>
            <person name="Dunlap P.V."/>
        </authorList>
    </citation>
    <scope>NUCLEOTIDE SEQUENCE [LARGE SCALE GENOMIC DNA]</scope>
    <source>
        <strain evidence="8 9">Ppalp.1</strain>
    </source>
</reference>
<dbReference type="RefSeq" id="WP_034414064.1">
    <property type="nucleotide sequence ID" value="NZ_JGVK01000018.1"/>
</dbReference>
<keyword evidence="4" id="KW-0378">Hydrolase</keyword>
<organism evidence="8 9">
    <name type="scientific">Candidatus Photodesmus blepharonis</name>
    <dbReference type="NCBI Taxonomy" id="1179155"/>
    <lineage>
        <taxon>Bacteria</taxon>
        <taxon>Pseudomonadati</taxon>
        <taxon>Pseudomonadota</taxon>
        <taxon>Gammaproteobacteria</taxon>
        <taxon>Vibrionales</taxon>
        <taxon>Vibrionaceae</taxon>
        <taxon>Candidatus Photodesmus</taxon>
    </lineage>
</organism>
<dbReference type="GO" id="GO:0016787">
    <property type="term" value="F:hydrolase activity"/>
    <property type="evidence" value="ECO:0007669"/>
    <property type="project" value="UniProtKB-KW"/>
</dbReference>
<evidence type="ECO:0000256" key="2">
    <source>
        <dbReference type="ARBA" id="ARBA00022722"/>
    </source>
</evidence>
<keyword evidence="3" id="KW-0255">Endonuclease</keyword>
<dbReference type="GO" id="GO:0004521">
    <property type="term" value="F:RNA endonuclease activity"/>
    <property type="evidence" value="ECO:0007669"/>
    <property type="project" value="InterPro"/>
</dbReference>
<evidence type="ECO:0000259" key="7">
    <source>
        <dbReference type="Pfam" id="PF08340"/>
    </source>
</evidence>
<dbReference type="Pfam" id="PF03755">
    <property type="entry name" value="YicC-like_N"/>
    <property type="match status" value="1"/>
</dbReference>
<gene>
    <name evidence="8" type="ORF">CF67_25029</name>
</gene>
<dbReference type="PANTHER" id="PTHR30636">
    <property type="entry name" value="UPF0701 PROTEIN YICC"/>
    <property type="match status" value="1"/>
</dbReference>
<dbReference type="Proteomes" id="UP000053784">
    <property type="component" value="Unassembled WGS sequence"/>
</dbReference>
<evidence type="ECO:0000313" key="8">
    <source>
        <dbReference type="EMBL" id="KEY91306.1"/>
    </source>
</evidence>
<dbReference type="InterPro" id="IPR005229">
    <property type="entry name" value="YicC/YloC-like"/>
</dbReference>
<evidence type="ECO:0000256" key="5">
    <source>
        <dbReference type="ARBA" id="ARBA00035648"/>
    </source>
</evidence>
<name>A0A084CNC7_9GAMM</name>